<gene>
    <name evidence="1" type="ordered locus">W5S_2137</name>
</gene>
<proteinExistence type="predicted"/>
<protein>
    <submittedName>
        <fullName evidence="1">Hypoticical protein</fullName>
    </submittedName>
</protein>
<evidence type="ECO:0000313" key="2">
    <source>
        <dbReference type="Proteomes" id="UP000008044"/>
    </source>
</evidence>
<accession>A0A0H3I8G5</accession>
<dbReference type="AlphaFoldDB" id="A0A0H3I8G5"/>
<evidence type="ECO:0000313" key="1">
    <source>
        <dbReference type="EMBL" id="AFI90226.1"/>
    </source>
</evidence>
<reference evidence="1 2" key="1">
    <citation type="journal article" date="2012" name="J. Bacteriol.">
        <title>Genome sequence of Pectobacterium sp. strain SCC3193.</title>
        <authorList>
            <person name="Koskinen J.P."/>
            <person name="Laine P."/>
            <person name="Niemi O."/>
            <person name="Nykyri J."/>
            <person name="Harjunpaa H."/>
            <person name="Auvinen P."/>
            <person name="Paulin L."/>
            <person name="Pirhonen M."/>
            <person name="Palva T."/>
            <person name="Holm L."/>
        </authorList>
    </citation>
    <scope>NUCLEOTIDE SEQUENCE [LARGE SCALE GENOMIC DNA]</scope>
    <source>
        <strain evidence="1 2">SCC3193</strain>
    </source>
</reference>
<sequence>MIKEKSNKQLTSLLPTNNAYLNNNVIIRSYIVHQHGNEFDDDR</sequence>
<organism evidence="1 2">
    <name type="scientific">Pectobacterium parmentieri</name>
    <dbReference type="NCBI Taxonomy" id="1905730"/>
    <lineage>
        <taxon>Bacteria</taxon>
        <taxon>Pseudomonadati</taxon>
        <taxon>Pseudomonadota</taxon>
        <taxon>Gammaproteobacteria</taxon>
        <taxon>Enterobacterales</taxon>
        <taxon>Pectobacteriaceae</taxon>
        <taxon>Pectobacterium</taxon>
    </lineage>
</organism>
<name>A0A0H3I8G5_PECPM</name>
<dbReference type="HOGENOM" id="CLU_3237282_0_0_6"/>
<dbReference type="KEGG" id="pec:W5S_2137"/>
<dbReference type="EMBL" id="CP003415">
    <property type="protein sequence ID" value="AFI90226.1"/>
    <property type="molecule type" value="Genomic_DNA"/>
</dbReference>
<dbReference type="Proteomes" id="UP000008044">
    <property type="component" value="Chromosome"/>
</dbReference>